<evidence type="ECO:0000256" key="2">
    <source>
        <dbReference type="SAM" id="Phobius"/>
    </source>
</evidence>
<keyword evidence="2" id="KW-1133">Transmembrane helix</keyword>
<evidence type="ECO:0000313" key="3">
    <source>
        <dbReference type="EMBL" id="KAF3232024.1"/>
    </source>
</evidence>
<protein>
    <submittedName>
        <fullName evidence="3">Uncharacterized protein</fullName>
    </submittedName>
</protein>
<name>A0A6G1MFH4_ORBOL</name>
<evidence type="ECO:0000313" key="4">
    <source>
        <dbReference type="Proteomes" id="UP000483672"/>
    </source>
</evidence>
<accession>A0A6G1MFH4</accession>
<dbReference type="Proteomes" id="UP000483672">
    <property type="component" value="Unassembled WGS sequence"/>
</dbReference>
<feature type="region of interest" description="Disordered" evidence="1">
    <location>
        <begin position="233"/>
        <end position="285"/>
    </location>
</feature>
<organism evidence="3 4">
    <name type="scientific">Orbilia oligospora</name>
    <name type="common">Nematode-trapping fungus</name>
    <name type="synonym">Arthrobotrys oligospora</name>
    <dbReference type="NCBI Taxonomy" id="2813651"/>
    <lineage>
        <taxon>Eukaryota</taxon>
        <taxon>Fungi</taxon>
        <taxon>Dikarya</taxon>
        <taxon>Ascomycota</taxon>
        <taxon>Pezizomycotina</taxon>
        <taxon>Orbiliomycetes</taxon>
        <taxon>Orbiliales</taxon>
        <taxon>Orbiliaceae</taxon>
        <taxon>Orbilia</taxon>
    </lineage>
</organism>
<dbReference type="AlphaFoldDB" id="A0A6G1MFH4"/>
<evidence type="ECO:0000256" key="1">
    <source>
        <dbReference type="SAM" id="MobiDB-lite"/>
    </source>
</evidence>
<comment type="caution">
    <text evidence="3">The sequence shown here is derived from an EMBL/GenBank/DDBJ whole genome shotgun (WGS) entry which is preliminary data.</text>
</comment>
<feature type="region of interest" description="Disordered" evidence="1">
    <location>
        <begin position="82"/>
        <end position="118"/>
    </location>
</feature>
<sequence length="384" mass="40764">MNGAVQPQEAITVTRGGQVVVIIPSIKTKEVEATSQSTHAKETTLEKTSVSPVVPTTLVISVRTQTPPPVIIVTRVITITESPPPSSELSTSLSNEETSTAFTRAQESRPAGIPFPDGPLGTTEGASPLETGGVHVPQEQFNGLAASPGIIAGSFAGIIVVGLLLCLGCWLRRKGRERRIKMAGAHPGSLPPRAPVLPPIKRYMNSPIWFGKKTKAKATALKNLRAASAGVVTNTPSVTTTPQTKKPKSPRGVIGNVSRTQPDPKRDILSTDGATTDGRKCSPRHRNEDLEMGLEKENRAPAQNHGTHNAGIGMAITEGESSTGKQDSLKNASTVNGNKQQKHRLQTIYEAPAQNTGVPEPSNIPSQQPYHDQQYTAYPGGAQF</sequence>
<feature type="compositionally biased region" description="Low complexity" evidence="1">
    <location>
        <begin position="233"/>
        <end position="244"/>
    </location>
</feature>
<proteinExistence type="predicted"/>
<dbReference type="EMBL" id="WIPF01000002">
    <property type="protein sequence ID" value="KAF3232024.1"/>
    <property type="molecule type" value="Genomic_DNA"/>
</dbReference>
<keyword evidence="2" id="KW-0472">Membrane</keyword>
<gene>
    <name evidence="3" type="ORF">TWF191_004000</name>
</gene>
<feature type="region of interest" description="Disordered" evidence="1">
    <location>
        <begin position="354"/>
        <end position="373"/>
    </location>
</feature>
<keyword evidence="2" id="KW-0812">Transmembrane</keyword>
<feature type="compositionally biased region" description="Polar residues" evidence="1">
    <location>
        <begin position="319"/>
        <end position="339"/>
    </location>
</feature>
<reference evidence="3 4" key="1">
    <citation type="submission" date="2019-06" db="EMBL/GenBank/DDBJ databases">
        <authorList>
            <person name="Palmer J.M."/>
        </authorList>
    </citation>
    <scope>NUCLEOTIDE SEQUENCE [LARGE SCALE GENOMIC DNA]</scope>
    <source>
        <strain evidence="3 4">TWF191</strain>
    </source>
</reference>
<feature type="compositionally biased region" description="Low complexity" evidence="1">
    <location>
        <begin position="82"/>
        <end position="100"/>
    </location>
</feature>
<feature type="transmembrane region" description="Helical" evidence="2">
    <location>
        <begin position="150"/>
        <end position="171"/>
    </location>
</feature>
<feature type="region of interest" description="Disordered" evidence="1">
    <location>
        <begin position="319"/>
        <end position="342"/>
    </location>
</feature>